<dbReference type="InterPro" id="IPR023057">
    <property type="entry name" value="GlnE"/>
</dbReference>
<evidence type="ECO:0000259" key="2">
    <source>
        <dbReference type="Pfam" id="PF08335"/>
    </source>
</evidence>
<dbReference type="InterPro" id="IPR013546">
    <property type="entry name" value="PII_UdlTrfase/GS_AdlTrfase"/>
</dbReference>
<sequence length="100" mass="10821">MRALHNTSTLQCLDAIAAADLVPADEVELLRQAWLTATRARNALVLVRGKPTDQLPGPGRQLNAVAVAAGWPTDEGGEFLDNYLRVTRRAKAVVRKVFGS</sequence>
<name>A0ABM7SU95_9MYCO</name>
<accession>A0ABM7SU95</accession>
<keyword evidence="4" id="KW-1185">Reference proteome</keyword>
<dbReference type="EMBL" id="AP024828">
    <property type="protein sequence ID" value="BCZ23968.1"/>
    <property type="molecule type" value="Genomic_DNA"/>
</dbReference>
<organism evidence="3 4">
    <name type="scientific">Mycobacterium senriense</name>
    <dbReference type="NCBI Taxonomy" id="2775496"/>
    <lineage>
        <taxon>Bacteria</taxon>
        <taxon>Bacillati</taxon>
        <taxon>Actinomycetota</taxon>
        <taxon>Actinomycetes</taxon>
        <taxon>Mycobacteriales</taxon>
        <taxon>Mycobacteriaceae</taxon>
        <taxon>Mycobacterium</taxon>
        <taxon>Mycobacterium avium complex (MAC)</taxon>
    </lineage>
</organism>
<evidence type="ECO:0000313" key="3">
    <source>
        <dbReference type="EMBL" id="BCZ23968.1"/>
    </source>
</evidence>
<evidence type="ECO:0000256" key="1">
    <source>
        <dbReference type="ARBA" id="ARBA00022679"/>
    </source>
</evidence>
<feature type="domain" description="PII-uridylyltransferase/Glutamine-synthetase adenylyltransferase" evidence="2">
    <location>
        <begin position="7"/>
        <end position="98"/>
    </location>
</feature>
<proteinExistence type="predicted"/>
<dbReference type="PANTHER" id="PTHR30621">
    <property type="entry name" value="GLUTAMINE SYNTHETASE ADENYLYLTRANSFERASE"/>
    <property type="match status" value="1"/>
</dbReference>
<reference evidence="3 4" key="1">
    <citation type="submission" date="2021-07" db="EMBL/GenBank/DDBJ databases">
        <title>Complete genome sequence of nontuberculous Mycobacterium sp. TY59.</title>
        <authorList>
            <person name="Fukushima K."/>
        </authorList>
    </citation>
    <scope>NUCLEOTIDE SEQUENCE [LARGE SCALE GENOMIC DNA]</scope>
    <source>
        <strain evidence="3 4">TY59</strain>
    </source>
</reference>
<gene>
    <name evidence="3" type="ORF">MTY59_38230</name>
</gene>
<protein>
    <recommendedName>
        <fullName evidence="2">PII-uridylyltransferase/Glutamine-synthetase adenylyltransferase domain-containing protein</fullName>
    </recommendedName>
</protein>
<dbReference type="PANTHER" id="PTHR30621:SF0">
    <property type="entry name" value="BIFUNCTIONAL GLUTAMINE SYNTHETASE ADENYLYLTRANSFERASE_ADENYLYL-REMOVING ENZYME"/>
    <property type="match status" value="1"/>
</dbReference>
<reference evidence="3 4" key="2">
    <citation type="submission" date="2021-07" db="EMBL/GenBank/DDBJ databases">
        <authorList>
            <person name="Matsumoto Y."/>
            <person name="Motooka D."/>
            <person name="Nakamura S."/>
        </authorList>
    </citation>
    <scope>NUCLEOTIDE SEQUENCE [LARGE SCALE GENOMIC DNA]</scope>
    <source>
        <strain evidence="3 4">TY59</strain>
    </source>
</reference>
<dbReference type="Gene3D" id="1.20.120.330">
    <property type="entry name" value="Nucleotidyltransferases domain 2"/>
    <property type="match status" value="1"/>
</dbReference>
<keyword evidence="1" id="KW-0808">Transferase</keyword>
<dbReference type="Pfam" id="PF08335">
    <property type="entry name" value="GlnD_UR_UTase"/>
    <property type="match status" value="1"/>
</dbReference>
<dbReference type="Proteomes" id="UP000826012">
    <property type="component" value="Chromosome"/>
</dbReference>
<dbReference type="SUPFAM" id="SSF81593">
    <property type="entry name" value="Nucleotidyltransferase substrate binding subunit/domain"/>
    <property type="match status" value="1"/>
</dbReference>
<evidence type="ECO:0000313" key="4">
    <source>
        <dbReference type="Proteomes" id="UP000826012"/>
    </source>
</evidence>